<feature type="domain" description="TonB-dependent transporter Oar-like beta-barrel" evidence="9">
    <location>
        <begin position="395"/>
        <end position="1035"/>
    </location>
</feature>
<evidence type="ECO:0000256" key="2">
    <source>
        <dbReference type="ARBA" id="ARBA00022448"/>
    </source>
</evidence>
<evidence type="ECO:0000313" key="10">
    <source>
        <dbReference type="EMBL" id="KZN69297.1"/>
    </source>
</evidence>
<dbReference type="PROSITE" id="PS52016">
    <property type="entry name" value="TONB_DEPENDENT_REC_3"/>
    <property type="match status" value="1"/>
</dbReference>
<evidence type="ECO:0000256" key="4">
    <source>
        <dbReference type="ARBA" id="ARBA00022692"/>
    </source>
</evidence>
<comment type="subcellular location">
    <subcellularLocation>
        <location evidence="1 7">Cell outer membrane</location>
        <topology evidence="1 7">Multi-pass membrane protein</topology>
    </subcellularLocation>
</comment>
<evidence type="ECO:0000259" key="9">
    <source>
        <dbReference type="Pfam" id="PF25183"/>
    </source>
</evidence>
<name>A0A162BVK0_9GAMM</name>
<protein>
    <recommendedName>
        <fullName evidence="9">TonB-dependent transporter Oar-like beta-barrel domain-containing protein</fullName>
    </recommendedName>
</protein>
<dbReference type="Gene3D" id="2.170.130.10">
    <property type="entry name" value="TonB-dependent receptor, plug domain"/>
    <property type="match status" value="1"/>
</dbReference>
<keyword evidence="3 7" id="KW-1134">Transmembrane beta strand</keyword>
<dbReference type="PANTHER" id="PTHR30069">
    <property type="entry name" value="TONB-DEPENDENT OUTER MEMBRANE RECEPTOR"/>
    <property type="match status" value="1"/>
</dbReference>
<proteinExistence type="inferred from homology"/>
<evidence type="ECO:0000256" key="7">
    <source>
        <dbReference type="PROSITE-ProRule" id="PRU01360"/>
    </source>
</evidence>
<dbReference type="GO" id="GO:0009279">
    <property type="term" value="C:cell outer membrane"/>
    <property type="evidence" value="ECO:0007669"/>
    <property type="project" value="UniProtKB-SubCell"/>
</dbReference>
<dbReference type="AlphaFoldDB" id="A0A162BVK0"/>
<keyword evidence="8" id="KW-0732">Signal</keyword>
<accession>A0A162BVK0</accession>
<evidence type="ECO:0000256" key="1">
    <source>
        <dbReference type="ARBA" id="ARBA00004571"/>
    </source>
</evidence>
<dbReference type="Pfam" id="PF25183">
    <property type="entry name" value="OMP_b-brl_4"/>
    <property type="match status" value="1"/>
</dbReference>
<evidence type="ECO:0000256" key="8">
    <source>
        <dbReference type="SAM" id="SignalP"/>
    </source>
</evidence>
<dbReference type="GO" id="GO:0044718">
    <property type="term" value="P:siderophore transmembrane transport"/>
    <property type="evidence" value="ECO:0007669"/>
    <property type="project" value="TreeGrafter"/>
</dbReference>
<comment type="similarity">
    <text evidence="7">Belongs to the TonB-dependent receptor family.</text>
</comment>
<keyword evidence="6 7" id="KW-0998">Cell outer membrane</keyword>
<sequence>MIFKLTDKPNNTGNNIMKNVRLTKVAGALVLALGVSASAFASDTSSAMRGKITTPEGSAAANVKVTVIHEPTGTVSHFVTNDSGAFIAKGLRVGGPYKVILDSDAYNDTELDNIYLDLGQTRRVTSQLEPKKIETIQVSGYKIVQQAGGSSSVFGEDAIKNMPSFNNDLKDVARLNPLATVNGNGELTIAGNNPRTNSFTVDGIGQNDDFGLSFGGYPTQQPPVALDAVEQVSVDAAPFSAKKGNFGGGTINAVTKSGSNEYTFTGFYEFSNPSLAGDLDSLSYRMKEITRDDGSTRTVRDLDDDEHVKIDTDTNASILNEKRFGFSTGGAILKDELFYFVNYNAWRQTEELNYGWSNSGATHQHDASLEDYTRFTNILRDTYGLTDELGGDPENTNDTLLVKLSWNISDAHRADFTYQWQDDNQDREYSDGGDEVRLASRRFTEEKSFNNFSTKIYSDWTDSLSTEIGLAYKDVSSESVNNSDLGTVSVNVAGGRGTSFEFGRDEFRHTNKSETETIAFTFDGTYFYGDHEINFGAHLESLRLYNLFAANTKGSWQFDSLEDFAAGTINEFTYRNAYTNNSDDLAYDATRKQFAIYVEDKFYPTDDLELNVGVRYERLSSSDKPNLNQAFLNTYGFSNQENLDGLDIILPRIGFKYYATEALTINGGIGRFQGGIPNVWYNNPYQNDGITYVSAPQSALDAYEAANNALAAGSDSKITAAGFGSVPTSVQNALVQGAGSTNYTDPDFELPSSIRAQIGFDYEFDSEMLGDGFKWSAELSYHKKENEAVWHNTALKAVGKSADERVIYESIYSGDAAENFDIVMTNADEDVRSIIFTTSLAKEWDNGLYVSATYTHQDIEDVSPGSSSRAQSNYKHAVTQSRNVDHVSTGYYEIEHSFKINLSYSTQFFDGYDSQFNVFFERRSGRPFSYVMGFFRDDAYGDTSDFYTNSAYLAYIPSGPNDDNVTYSEGFSWEHLEKILNRAGISERGQILDRNTYQQPWVTSMDISFKQEIPGFYDDHKAQLYVMIENFANMLNSDWGQERRLQFPNQAIYDFGGLDENGRIVVDKRYNGFDTRNYNQIDDNKSAWRAKIGVRYTF</sequence>
<dbReference type="InterPro" id="IPR013784">
    <property type="entry name" value="Carb-bd-like_fold"/>
</dbReference>
<evidence type="ECO:0000256" key="5">
    <source>
        <dbReference type="ARBA" id="ARBA00023136"/>
    </source>
</evidence>
<reference evidence="10 11" key="1">
    <citation type="submission" date="2013-07" db="EMBL/GenBank/DDBJ databases">
        <title>Comparative Genomic and Metabolomic Analysis of Twelve Strains of Pseudoalteromonas luteoviolacea.</title>
        <authorList>
            <person name="Vynne N.G."/>
            <person name="Mansson M."/>
            <person name="Gram L."/>
        </authorList>
    </citation>
    <scope>NUCLEOTIDE SEQUENCE [LARGE SCALE GENOMIC DNA]</scope>
    <source>
        <strain evidence="10 11">S4060-1</strain>
    </source>
</reference>
<evidence type="ECO:0000256" key="3">
    <source>
        <dbReference type="ARBA" id="ARBA00022452"/>
    </source>
</evidence>
<dbReference type="InterPro" id="IPR039426">
    <property type="entry name" value="TonB-dep_rcpt-like"/>
</dbReference>
<dbReference type="GO" id="GO:0030246">
    <property type="term" value="F:carbohydrate binding"/>
    <property type="evidence" value="ECO:0007669"/>
    <property type="project" value="InterPro"/>
</dbReference>
<keyword evidence="4 7" id="KW-0812">Transmembrane</keyword>
<dbReference type="PANTHER" id="PTHR30069:SF46">
    <property type="entry name" value="OAR PROTEIN"/>
    <property type="match status" value="1"/>
</dbReference>
<evidence type="ECO:0000256" key="6">
    <source>
        <dbReference type="ARBA" id="ARBA00023237"/>
    </source>
</evidence>
<dbReference type="Pfam" id="PF13620">
    <property type="entry name" value="CarboxypepD_reg"/>
    <property type="match status" value="1"/>
</dbReference>
<comment type="caution">
    <text evidence="10">The sequence shown here is derived from an EMBL/GenBank/DDBJ whole genome shotgun (WGS) entry which is preliminary data.</text>
</comment>
<dbReference type="EMBL" id="AUXX01000005">
    <property type="protein sequence ID" value="KZN69297.1"/>
    <property type="molecule type" value="Genomic_DNA"/>
</dbReference>
<dbReference type="Proteomes" id="UP000076661">
    <property type="component" value="Unassembled WGS sequence"/>
</dbReference>
<dbReference type="GO" id="GO:0015344">
    <property type="term" value="F:siderophore uptake transmembrane transporter activity"/>
    <property type="evidence" value="ECO:0007669"/>
    <property type="project" value="TreeGrafter"/>
</dbReference>
<dbReference type="InterPro" id="IPR057601">
    <property type="entry name" value="Oar-like_b-barrel"/>
</dbReference>
<dbReference type="SUPFAM" id="SSF49452">
    <property type="entry name" value="Starch-binding domain-like"/>
    <property type="match status" value="1"/>
</dbReference>
<dbReference type="InterPro" id="IPR037066">
    <property type="entry name" value="Plug_dom_sf"/>
</dbReference>
<evidence type="ECO:0000313" key="11">
    <source>
        <dbReference type="Proteomes" id="UP000076661"/>
    </source>
</evidence>
<feature type="signal peptide" evidence="8">
    <location>
        <begin position="1"/>
        <end position="41"/>
    </location>
</feature>
<keyword evidence="5 7" id="KW-0472">Membrane</keyword>
<dbReference type="PATRIC" id="fig|1365257.3.peg.747"/>
<gene>
    <name evidence="10" type="ORF">N478_11735</name>
</gene>
<dbReference type="Gene3D" id="2.40.170.20">
    <property type="entry name" value="TonB-dependent receptor, beta-barrel domain"/>
    <property type="match status" value="1"/>
</dbReference>
<keyword evidence="2 7" id="KW-0813">Transport</keyword>
<dbReference type="InterPro" id="IPR036942">
    <property type="entry name" value="Beta-barrel_TonB_sf"/>
</dbReference>
<organism evidence="10 11">
    <name type="scientific">Pseudoalteromonas luteoviolacea S4060-1</name>
    <dbReference type="NCBI Taxonomy" id="1365257"/>
    <lineage>
        <taxon>Bacteria</taxon>
        <taxon>Pseudomonadati</taxon>
        <taxon>Pseudomonadota</taxon>
        <taxon>Gammaproteobacteria</taxon>
        <taxon>Alteromonadales</taxon>
        <taxon>Pseudoalteromonadaceae</taxon>
        <taxon>Pseudoalteromonas</taxon>
    </lineage>
</organism>
<feature type="chain" id="PRO_5007832209" description="TonB-dependent transporter Oar-like beta-barrel domain-containing protein" evidence="8">
    <location>
        <begin position="42"/>
        <end position="1098"/>
    </location>
</feature>
<dbReference type="SUPFAM" id="SSF56935">
    <property type="entry name" value="Porins"/>
    <property type="match status" value="1"/>
</dbReference>